<dbReference type="OrthoDB" id="9781189at2"/>
<dbReference type="GO" id="GO:0016829">
    <property type="term" value="F:lyase activity"/>
    <property type="evidence" value="ECO:0007669"/>
    <property type="project" value="UniProtKB-KW"/>
</dbReference>
<proteinExistence type="predicted"/>
<gene>
    <name evidence="5" type="ORF">VN24_04590</name>
</gene>
<reference evidence="5 6" key="1">
    <citation type="journal article" date="2015" name="J. Biotechnol.">
        <title>Complete genome sequence of Paenibacillus beijingensis 7188(T) (=DSM 24997(T)), a novel rhizobacterium from jujube garden soil.</title>
        <authorList>
            <person name="Kwak Y."/>
            <person name="Shin J.H."/>
        </authorList>
    </citation>
    <scope>NUCLEOTIDE SEQUENCE [LARGE SCALE GENOMIC DNA]</scope>
    <source>
        <strain evidence="5 6">DSM 24997</strain>
    </source>
</reference>
<evidence type="ECO:0000313" key="6">
    <source>
        <dbReference type="Proteomes" id="UP000032633"/>
    </source>
</evidence>
<sequence length="274" mass="30930">MKIHFLGTAAAEGFPNAFCRCGACSRARQLGGKNIRSRTSVIIDDTIKFDYSPDSFMQALRDRVDYGALRHLLVTHTHTDHYNAFDLDSRKIGIAHGIDHPLHIYGNDAVMQRTRAAVGSHEGERFAFHLMRPFITAALGEDEIRVTPLPADHDRLETCLLYVVEKEGKSLLYGHDTGWLPDDTWAWLKGKRLDGAILDCTVGFTGNKRERNHMSIETIMEVQRVFREENILSDQGRIVVTHISHNSKLLHEDLTTIFEPAGITVAYDGMVLYL</sequence>
<protein>
    <submittedName>
        <fullName evidence="5">Carbon-phosphorus lyase</fullName>
    </submittedName>
</protein>
<dbReference type="Pfam" id="PF12706">
    <property type="entry name" value="Lactamase_B_2"/>
    <property type="match status" value="1"/>
</dbReference>
<name>A0A0D5NGB5_9BACL</name>
<dbReference type="HOGENOM" id="CLU_044538_4_0_9"/>
<dbReference type="KEGG" id="pbj:VN24_04590"/>
<keyword evidence="6" id="KW-1185">Reference proteome</keyword>
<accession>A0A0D5NGB5</accession>
<evidence type="ECO:0000256" key="2">
    <source>
        <dbReference type="ARBA" id="ARBA00034301"/>
    </source>
</evidence>
<dbReference type="PANTHER" id="PTHR42663">
    <property type="entry name" value="HYDROLASE C777.06C-RELATED-RELATED"/>
    <property type="match status" value="1"/>
</dbReference>
<dbReference type="InterPro" id="IPR036866">
    <property type="entry name" value="RibonucZ/Hydroxyglut_hydro"/>
</dbReference>
<dbReference type="PATRIC" id="fig|1126833.4.peg.1016"/>
<dbReference type="AlphaFoldDB" id="A0A0D5NGB5"/>
<evidence type="ECO:0000256" key="3">
    <source>
        <dbReference type="ARBA" id="ARBA00048505"/>
    </source>
</evidence>
<reference evidence="6" key="2">
    <citation type="submission" date="2015-03" db="EMBL/GenBank/DDBJ databases">
        <title>Genome sequence of Paenibacillus beijingensis strain DSM 24997T.</title>
        <authorList>
            <person name="Kwak Y."/>
            <person name="Shin J.-H."/>
        </authorList>
    </citation>
    <scope>NUCLEOTIDE SEQUENCE [LARGE SCALE GENOMIC DNA]</scope>
    <source>
        <strain evidence="6">DSM 24997</strain>
    </source>
</reference>
<dbReference type="EMBL" id="CP011058">
    <property type="protein sequence ID" value="AJY74017.1"/>
    <property type="molecule type" value="Genomic_DNA"/>
</dbReference>
<evidence type="ECO:0000259" key="4">
    <source>
        <dbReference type="Pfam" id="PF12706"/>
    </source>
</evidence>
<comment type="catalytic activity">
    <reaction evidence="1">
        <text>3',5'-cyclic CMP + H2O = CMP + H(+)</text>
        <dbReference type="Rhea" id="RHEA:72675"/>
        <dbReference type="ChEBI" id="CHEBI:15377"/>
        <dbReference type="ChEBI" id="CHEBI:15378"/>
        <dbReference type="ChEBI" id="CHEBI:58003"/>
        <dbReference type="ChEBI" id="CHEBI:60377"/>
    </reaction>
    <physiologicalReaction direction="left-to-right" evidence="1">
        <dbReference type="Rhea" id="RHEA:72676"/>
    </physiologicalReaction>
</comment>
<dbReference type="STRING" id="1126833.VN24_04590"/>
<dbReference type="PANTHER" id="PTHR42663:SF6">
    <property type="entry name" value="HYDROLASE C777.06C-RELATED"/>
    <property type="match status" value="1"/>
</dbReference>
<dbReference type="RefSeq" id="WP_045669453.1">
    <property type="nucleotide sequence ID" value="NZ_CP011058.1"/>
</dbReference>
<keyword evidence="5" id="KW-0456">Lyase</keyword>
<dbReference type="Proteomes" id="UP000032633">
    <property type="component" value="Chromosome"/>
</dbReference>
<organism evidence="5 6">
    <name type="scientific">Paenibacillus beijingensis</name>
    <dbReference type="NCBI Taxonomy" id="1126833"/>
    <lineage>
        <taxon>Bacteria</taxon>
        <taxon>Bacillati</taxon>
        <taxon>Bacillota</taxon>
        <taxon>Bacilli</taxon>
        <taxon>Bacillales</taxon>
        <taxon>Paenibacillaceae</taxon>
        <taxon>Paenibacillus</taxon>
    </lineage>
</organism>
<dbReference type="SUPFAM" id="SSF56281">
    <property type="entry name" value="Metallo-hydrolase/oxidoreductase"/>
    <property type="match status" value="1"/>
</dbReference>
<comment type="function">
    <text evidence="2">Counteracts the endogenous Pycsar antiviral defense system. Phosphodiesterase that enables metal-dependent hydrolysis of host cyclic nucleotide Pycsar defense signals such as cCMP and cUMP.</text>
</comment>
<feature type="domain" description="Metallo-beta-lactamase" evidence="4">
    <location>
        <begin position="49"/>
        <end position="227"/>
    </location>
</feature>
<evidence type="ECO:0000256" key="1">
    <source>
        <dbReference type="ARBA" id="ARBA00034221"/>
    </source>
</evidence>
<comment type="catalytic activity">
    <reaction evidence="3">
        <text>3',5'-cyclic UMP + H2O = UMP + H(+)</text>
        <dbReference type="Rhea" id="RHEA:70575"/>
        <dbReference type="ChEBI" id="CHEBI:15377"/>
        <dbReference type="ChEBI" id="CHEBI:15378"/>
        <dbReference type="ChEBI" id="CHEBI:57865"/>
        <dbReference type="ChEBI" id="CHEBI:184387"/>
    </reaction>
    <physiologicalReaction direction="left-to-right" evidence="3">
        <dbReference type="Rhea" id="RHEA:70576"/>
    </physiologicalReaction>
</comment>
<dbReference type="InterPro" id="IPR001279">
    <property type="entry name" value="Metallo-B-lactamas"/>
</dbReference>
<dbReference type="Gene3D" id="3.60.15.10">
    <property type="entry name" value="Ribonuclease Z/Hydroxyacylglutathione hydrolase-like"/>
    <property type="match status" value="1"/>
</dbReference>
<evidence type="ECO:0000313" key="5">
    <source>
        <dbReference type="EMBL" id="AJY74017.1"/>
    </source>
</evidence>